<dbReference type="AlphaFoldDB" id="A0A378YNL4"/>
<dbReference type="Gene3D" id="3.40.50.1980">
    <property type="entry name" value="Nitrogenase molybdenum iron protein domain"/>
    <property type="match status" value="2"/>
</dbReference>
<evidence type="ECO:0000256" key="2">
    <source>
        <dbReference type="ARBA" id="ARBA00008814"/>
    </source>
</evidence>
<dbReference type="OrthoDB" id="9793175at2"/>
<protein>
    <submittedName>
        <fullName evidence="6">Probable siderophore-binding lipoprotein yfiY</fullName>
    </submittedName>
</protein>
<evidence type="ECO:0000313" key="6">
    <source>
        <dbReference type="EMBL" id="SUA78756.1"/>
    </source>
</evidence>
<keyword evidence="7" id="KW-1185">Reference proteome</keyword>
<comment type="subcellular location">
    <subcellularLocation>
        <location evidence="1">Cell envelope</location>
    </subcellularLocation>
</comment>
<evidence type="ECO:0000256" key="1">
    <source>
        <dbReference type="ARBA" id="ARBA00004196"/>
    </source>
</evidence>
<dbReference type="GO" id="GO:1901678">
    <property type="term" value="P:iron coordination entity transport"/>
    <property type="evidence" value="ECO:0007669"/>
    <property type="project" value="UniProtKB-ARBA"/>
</dbReference>
<dbReference type="PANTHER" id="PTHR30532">
    <property type="entry name" value="IRON III DICITRATE-BINDING PERIPLASMIC PROTEIN"/>
    <property type="match status" value="1"/>
</dbReference>
<gene>
    <name evidence="6" type="primary">yfiY</name>
    <name evidence="6" type="ORF">NCTC1934_03495</name>
</gene>
<dbReference type="PROSITE" id="PS50983">
    <property type="entry name" value="FE_B12_PBP"/>
    <property type="match status" value="1"/>
</dbReference>
<sequence length="369" mass="37925">MSVRESASTRTPYAPSPGSARRLRTWGVALAAAAVLPTGLLAGCAEPADDAASAIVRTTTNIAGAGVVGLERDTRTACALPTTADPAAGAIRSVDTTTGTVEVPADPQRIVVISTPALDAICALGLWERVVGAATVAGPTPQPAYLGTGISEIPAVGMVGTPDPAQIAALDPDVIIGGATDGASYDALRGIAPTVLISGDGGWQRQFSAIAAALGRERAADQVLADYRTAARDTGNAVAANLTQASVVRFRADDLQVLGGDSFAGQVLGDAGVQRPTAQRGASFELADVSSQENRDKVEGDLIYVMFDGPEGRDFGESLMRGDDWKELGAVGDKRNFVVEDVIWHGSGVTAARALLEDIRNTLNGYVTD</sequence>
<comment type="similarity">
    <text evidence="2">Belongs to the bacterial solute-binding protein 8 family.</text>
</comment>
<evidence type="ECO:0000259" key="5">
    <source>
        <dbReference type="PROSITE" id="PS50983"/>
    </source>
</evidence>
<dbReference type="InterPro" id="IPR051313">
    <property type="entry name" value="Bact_iron-sidero_bind"/>
</dbReference>
<organism evidence="6 7">
    <name type="scientific">Nocardia otitidiscaviarum</name>
    <dbReference type="NCBI Taxonomy" id="1823"/>
    <lineage>
        <taxon>Bacteria</taxon>
        <taxon>Bacillati</taxon>
        <taxon>Actinomycetota</taxon>
        <taxon>Actinomycetes</taxon>
        <taxon>Mycobacteriales</taxon>
        <taxon>Nocardiaceae</taxon>
        <taxon>Nocardia</taxon>
    </lineage>
</organism>
<accession>A0A378YNL4</accession>
<evidence type="ECO:0000256" key="3">
    <source>
        <dbReference type="ARBA" id="ARBA00022448"/>
    </source>
</evidence>
<proteinExistence type="inferred from homology"/>
<dbReference type="SUPFAM" id="SSF53807">
    <property type="entry name" value="Helical backbone' metal receptor"/>
    <property type="match status" value="1"/>
</dbReference>
<feature type="domain" description="Fe/B12 periplasmic-binding" evidence="5">
    <location>
        <begin position="109"/>
        <end position="367"/>
    </location>
</feature>
<dbReference type="STRING" id="1406858.GCA_000710895_05314"/>
<dbReference type="InterPro" id="IPR002491">
    <property type="entry name" value="ABC_transptr_periplasmic_BD"/>
</dbReference>
<dbReference type="CDD" id="cd01146">
    <property type="entry name" value="FhuD"/>
    <property type="match status" value="1"/>
</dbReference>
<dbReference type="Pfam" id="PF01497">
    <property type="entry name" value="Peripla_BP_2"/>
    <property type="match status" value="1"/>
</dbReference>
<keyword evidence="4" id="KW-0732">Signal</keyword>
<evidence type="ECO:0000313" key="7">
    <source>
        <dbReference type="Proteomes" id="UP000255467"/>
    </source>
</evidence>
<dbReference type="PANTHER" id="PTHR30532:SF25">
    <property type="entry name" value="IRON(III) DICITRATE-BINDING PERIPLASMIC PROTEIN"/>
    <property type="match status" value="1"/>
</dbReference>
<keyword evidence="3" id="KW-0813">Transport</keyword>
<keyword evidence="6" id="KW-0449">Lipoprotein</keyword>
<dbReference type="GO" id="GO:0030288">
    <property type="term" value="C:outer membrane-bounded periplasmic space"/>
    <property type="evidence" value="ECO:0007669"/>
    <property type="project" value="TreeGrafter"/>
</dbReference>
<dbReference type="RefSeq" id="WP_051037597.1">
    <property type="nucleotide sequence ID" value="NZ_UGRY01000002.1"/>
</dbReference>
<name>A0A378YNL4_9NOCA</name>
<dbReference type="EMBL" id="UGRY01000002">
    <property type="protein sequence ID" value="SUA78756.1"/>
    <property type="molecule type" value="Genomic_DNA"/>
</dbReference>
<dbReference type="Proteomes" id="UP000255467">
    <property type="component" value="Unassembled WGS sequence"/>
</dbReference>
<reference evidence="6 7" key="1">
    <citation type="submission" date="2018-06" db="EMBL/GenBank/DDBJ databases">
        <authorList>
            <consortium name="Pathogen Informatics"/>
            <person name="Doyle S."/>
        </authorList>
    </citation>
    <scope>NUCLEOTIDE SEQUENCE [LARGE SCALE GENOMIC DNA]</scope>
    <source>
        <strain evidence="6 7">NCTC1934</strain>
    </source>
</reference>
<evidence type="ECO:0000256" key="4">
    <source>
        <dbReference type="ARBA" id="ARBA00022729"/>
    </source>
</evidence>